<evidence type="ECO:0000313" key="2">
    <source>
        <dbReference type="Proteomes" id="UP000077245"/>
    </source>
</evidence>
<evidence type="ECO:0000313" key="1">
    <source>
        <dbReference type="EMBL" id="KZX11771.1"/>
    </source>
</evidence>
<reference evidence="1 2" key="1">
    <citation type="submission" date="2016-04" db="EMBL/GenBank/DDBJ databases">
        <title>Genome sequence of Methanobrevibacter curvatus DSM 11111.</title>
        <authorList>
            <person name="Poehlein A."/>
            <person name="Seedorf H."/>
            <person name="Daniel R."/>
        </authorList>
    </citation>
    <scope>NUCLEOTIDE SEQUENCE [LARGE SCALE GENOMIC DNA]</scope>
    <source>
        <strain evidence="1 2">DSM 11111</strain>
    </source>
</reference>
<proteinExistence type="predicted"/>
<dbReference type="RefSeq" id="WP_169805808.1">
    <property type="nucleotide sequence ID" value="NZ_LWMV01000180.1"/>
</dbReference>
<accession>A0A166AA15</accession>
<dbReference type="Proteomes" id="UP000077245">
    <property type="component" value="Unassembled WGS sequence"/>
</dbReference>
<keyword evidence="2" id="KW-1185">Reference proteome</keyword>
<name>A0A166AA15_9EURY</name>
<dbReference type="OrthoDB" id="75222at2157"/>
<gene>
    <name evidence="1" type="ORF">MBCUR_12690</name>
</gene>
<comment type="caution">
    <text evidence="1">The sequence shown here is derived from an EMBL/GenBank/DDBJ whole genome shotgun (WGS) entry which is preliminary data.</text>
</comment>
<dbReference type="AlphaFoldDB" id="A0A166AA15"/>
<sequence length="48" mass="5596">MVINQLETNLQAITTTIAHLEKNDSCNEKTLKSLKEERDRLLKELKIE</sequence>
<protein>
    <submittedName>
        <fullName evidence="1">Uncharacterized protein</fullName>
    </submittedName>
</protein>
<organism evidence="1 2">
    <name type="scientific">Methanobrevibacter curvatus</name>
    <dbReference type="NCBI Taxonomy" id="49547"/>
    <lineage>
        <taxon>Archaea</taxon>
        <taxon>Methanobacteriati</taxon>
        <taxon>Methanobacteriota</taxon>
        <taxon>Methanomada group</taxon>
        <taxon>Methanobacteria</taxon>
        <taxon>Methanobacteriales</taxon>
        <taxon>Methanobacteriaceae</taxon>
        <taxon>Methanobrevibacter</taxon>
    </lineage>
</organism>
<dbReference type="EMBL" id="LWMV01000180">
    <property type="protein sequence ID" value="KZX11771.1"/>
    <property type="molecule type" value="Genomic_DNA"/>
</dbReference>
<dbReference type="PATRIC" id="fig|49547.3.peg.1364"/>